<feature type="transmembrane region" description="Helical" evidence="1">
    <location>
        <begin position="56"/>
        <end position="81"/>
    </location>
</feature>
<dbReference type="RefSeq" id="WP_105724551.1">
    <property type="nucleotide sequence ID" value="NZ_PVBS01000001.1"/>
</dbReference>
<evidence type="ECO:0000256" key="1">
    <source>
        <dbReference type="SAM" id="Phobius"/>
    </source>
</evidence>
<dbReference type="Pfam" id="PF14329">
    <property type="entry name" value="DUF4386"/>
    <property type="match status" value="1"/>
</dbReference>
<comment type="caution">
    <text evidence="2">The sequence shown here is derived from an EMBL/GenBank/DDBJ whole genome shotgun (WGS) entry which is preliminary data.</text>
</comment>
<dbReference type="AlphaFoldDB" id="A0A2S9JUY6"/>
<name>A0A2S9JUY6_9SPHI</name>
<feature type="transmembrane region" description="Helical" evidence="1">
    <location>
        <begin position="144"/>
        <end position="164"/>
    </location>
</feature>
<keyword evidence="1" id="KW-1133">Transmembrane helix</keyword>
<dbReference type="Proteomes" id="UP000238642">
    <property type="component" value="Unassembled WGS sequence"/>
</dbReference>
<accession>A0A2S9JUY6</accession>
<feature type="transmembrane region" description="Helical" evidence="1">
    <location>
        <begin position="176"/>
        <end position="198"/>
    </location>
</feature>
<dbReference type="OrthoDB" id="1161162at2"/>
<gene>
    <name evidence="2" type="ORF">C5749_07765</name>
</gene>
<evidence type="ECO:0000313" key="2">
    <source>
        <dbReference type="EMBL" id="PRD57092.1"/>
    </source>
</evidence>
<keyword evidence="1" id="KW-0472">Membrane</keyword>
<protein>
    <submittedName>
        <fullName evidence="2">DUF4386 domain-containing protein</fullName>
    </submittedName>
</protein>
<dbReference type="EMBL" id="PVBS01000001">
    <property type="protein sequence ID" value="PRD57092.1"/>
    <property type="molecule type" value="Genomic_DNA"/>
</dbReference>
<feature type="transmembrane region" description="Helical" evidence="1">
    <location>
        <begin position="102"/>
        <end position="124"/>
    </location>
</feature>
<keyword evidence="1" id="KW-0812">Transmembrane</keyword>
<dbReference type="InterPro" id="IPR025495">
    <property type="entry name" value="DUF4386"/>
</dbReference>
<feature type="transmembrane region" description="Helical" evidence="1">
    <location>
        <begin position="12"/>
        <end position="36"/>
    </location>
</feature>
<proteinExistence type="predicted"/>
<keyword evidence="3" id="KW-1185">Reference proteome</keyword>
<reference evidence="2 3" key="1">
    <citation type="submission" date="2018-02" db="EMBL/GenBank/DDBJ databases">
        <title>The draft genome of Sphingobacterium gobiense H7.</title>
        <authorList>
            <person name="Li L."/>
            <person name="Liu L."/>
            <person name="Zhang X."/>
            <person name="Wang T."/>
            <person name="Liang L."/>
        </authorList>
    </citation>
    <scope>NUCLEOTIDE SEQUENCE [LARGE SCALE GENOMIC DNA]</scope>
    <source>
        <strain evidence="2 3">ACCC 05757</strain>
    </source>
</reference>
<evidence type="ECO:0000313" key="3">
    <source>
        <dbReference type="Proteomes" id="UP000238642"/>
    </source>
</evidence>
<sequence length="240" mass="26841">MELNYLYMKSYRISAMIVGVLYIIGTISGILSIVVTGDLLKGNDVLTKIAMNPIPLNWGSFFILIMGLSLAAMPVFLYPIFKKKNEALALGLVVFRGPIEGSAYMLFVVNWLLLGAYSQEVFAIGGETASLRTMGNVFLQANQLMKPVLSIVFIIGAMFLYTLFYQTQLIPCWLSIWGIIGALFYLIAAIVKFFNIGFGFSIDFLYAPLAIQEMVMAFWLIVKGFNQKYLTNMVVEKSHT</sequence>
<organism evidence="2 3">
    <name type="scientific">Sphingobacterium gobiense</name>
    <dbReference type="NCBI Taxonomy" id="1382456"/>
    <lineage>
        <taxon>Bacteria</taxon>
        <taxon>Pseudomonadati</taxon>
        <taxon>Bacteroidota</taxon>
        <taxon>Sphingobacteriia</taxon>
        <taxon>Sphingobacteriales</taxon>
        <taxon>Sphingobacteriaceae</taxon>
        <taxon>Sphingobacterium</taxon>
    </lineage>
</organism>
<feature type="transmembrane region" description="Helical" evidence="1">
    <location>
        <begin position="204"/>
        <end position="222"/>
    </location>
</feature>